<name>A0AA40DZX8_9PEZI</name>
<proteinExistence type="predicted"/>
<organism evidence="4 5">
    <name type="scientific">Lasiosphaeria miniovina</name>
    <dbReference type="NCBI Taxonomy" id="1954250"/>
    <lineage>
        <taxon>Eukaryota</taxon>
        <taxon>Fungi</taxon>
        <taxon>Dikarya</taxon>
        <taxon>Ascomycota</taxon>
        <taxon>Pezizomycotina</taxon>
        <taxon>Sordariomycetes</taxon>
        <taxon>Sordariomycetidae</taxon>
        <taxon>Sordariales</taxon>
        <taxon>Lasiosphaeriaceae</taxon>
        <taxon>Lasiosphaeria</taxon>
    </lineage>
</organism>
<feature type="compositionally biased region" description="Polar residues" evidence="1">
    <location>
        <begin position="275"/>
        <end position="286"/>
    </location>
</feature>
<reference evidence="4" key="1">
    <citation type="submission" date="2023-06" db="EMBL/GenBank/DDBJ databases">
        <title>Genome-scale phylogeny and comparative genomics of the fungal order Sordariales.</title>
        <authorList>
            <consortium name="Lawrence Berkeley National Laboratory"/>
            <person name="Hensen N."/>
            <person name="Bonometti L."/>
            <person name="Westerberg I."/>
            <person name="Brannstrom I.O."/>
            <person name="Guillou S."/>
            <person name="Cros-Aarteil S."/>
            <person name="Calhoun S."/>
            <person name="Haridas S."/>
            <person name="Kuo A."/>
            <person name="Mondo S."/>
            <person name="Pangilinan J."/>
            <person name="Riley R."/>
            <person name="LaButti K."/>
            <person name="Andreopoulos B."/>
            <person name="Lipzen A."/>
            <person name="Chen C."/>
            <person name="Yanf M."/>
            <person name="Daum C."/>
            <person name="Ng V."/>
            <person name="Clum A."/>
            <person name="Steindorff A."/>
            <person name="Ohm R."/>
            <person name="Martin F."/>
            <person name="Silar P."/>
            <person name="Natvig D."/>
            <person name="Lalanne C."/>
            <person name="Gautier V."/>
            <person name="Ament-velasquez S.L."/>
            <person name="Kruys A."/>
            <person name="Hutchinson M.I."/>
            <person name="Powell A.J."/>
            <person name="Barry K."/>
            <person name="Miller A.N."/>
            <person name="Grigoriev I.V."/>
            <person name="Debuchy R."/>
            <person name="Gladieux P."/>
            <person name="Thoren M.H."/>
            <person name="Johannesson H."/>
        </authorList>
    </citation>
    <scope>NUCLEOTIDE SEQUENCE</scope>
    <source>
        <strain evidence="4">SMH2392-1A</strain>
    </source>
</reference>
<feature type="transmembrane region" description="Helical" evidence="2">
    <location>
        <begin position="197"/>
        <end position="216"/>
    </location>
</feature>
<comment type="caution">
    <text evidence="4">The sequence shown here is derived from an EMBL/GenBank/DDBJ whole genome shotgun (WGS) entry which is preliminary data.</text>
</comment>
<accession>A0AA40DZX8</accession>
<evidence type="ECO:0000256" key="1">
    <source>
        <dbReference type="SAM" id="MobiDB-lite"/>
    </source>
</evidence>
<keyword evidence="3" id="KW-0732">Signal</keyword>
<dbReference type="GeneID" id="85322898"/>
<keyword evidence="2" id="KW-0812">Transmembrane</keyword>
<protein>
    <submittedName>
        <fullName evidence="4">Uncharacterized protein</fullName>
    </submittedName>
</protein>
<dbReference type="EMBL" id="JAUIRO010000003">
    <property type="protein sequence ID" value="KAK0721910.1"/>
    <property type="molecule type" value="Genomic_DNA"/>
</dbReference>
<feature type="signal peptide" evidence="3">
    <location>
        <begin position="1"/>
        <end position="22"/>
    </location>
</feature>
<evidence type="ECO:0000256" key="2">
    <source>
        <dbReference type="SAM" id="Phobius"/>
    </source>
</evidence>
<keyword evidence="5" id="KW-1185">Reference proteome</keyword>
<keyword evidence="2" id="KW-1133">Transmembrane helix</keyword>
<keyword evidence="2" id="KW-0472">Membrane</keyword>
<feature type="chain" id="PRO_5041208296" evidence="3">
    <location>
        <begin position="23"/>
        <end position="310"/>
    </location>
</feature>
<evidence type="ECO:0000313" key="4">
    <source>
        <dbReference type="EMBL" id="KAK0721910.1"/>
    </source>
</evidence>
<dbReference type="RefSeq" id="XP_060297834.1">
    <property type="nucleotide sequence ID" value="XM_060439628.1"/>
</dbReference>
<evidence type="ECO:0000256" key="3">
    <source>
        <dbReference type="SAM" id="SignalP"/>
    </source>
</evidence>
<dbReference type="AlphaFoldDB" id="A0AA40DZX8"/>
<evidence type="ECO:0000313" key="5">
    <source>
        <dbReference type="Proteomes" id="UP001172101"/>
    </source>
</evidence>
<dbReference type="Proteomes" id="UP001172101">
    <property type="component" value="Unassembled WGS sequence"/>
</dbReference>
<gene>
    <name evidence="4" type="ORF">B0T26DRAFT_673674</name>
</gene>
<sequence length="310" mass="34187">MPSLAAVIFLWCACFFTFSTQAATLESSPCYRYDGTLNDYSYKGFDKFFSCKPEQEVSHCCYGLDLCLDNGLCMGFSPDLKKDRVLTLAGCTNPSWPLPCPQHFVRDRHDVPDGWPKITLWACNTYSEYCVSSKEVAGVDPGGASCCANTSLRITGIPWQKSMHMAMDPSRRIDIYTGELPMVPGYGGGNDSGLRDLVLTVVVIVLAVIAVLIGYCQWQFPKLRLWGWIRRRRTGTRQAAPSYQGNAADSVGAGGAVGDSDTVADVEASAEPSGTVRNPNTPSVQVENPFESYRDSIRELLEIEDGWRER</sequence>
<feature type="region of interest" description="Disordered" evidence="1">
    <location>
        <begin position="239"/>
        <end position="288"/>
    </location>
</feature>